<reference evidence="2" key="1">
    <citation type="journal article" date="2019" name="Int. J. Syst. Evol. Microbiol.">
        <title>The Global Catalogue of Microorganisms (GCM) 10K type strain sequencing project: providing services to taxonomists for standard genome sequencing and annotation.</title>
        <authorList>
            <consortium name="The Broad Institute Genomics Platform"/>
            <consortium name="The Broad Institute Genome Sequencing Center for Infectious Disease"/>
            <person name="Wu L."/>
            <person name="Ma J."/>
        </authorList>
    </citation>
    <scope>NUCLEOTIDE SEQUENCE [LARGE SCALE GENOMIC DNA]</scope>
    <source>
        <strain evidence="2">CECT 7184</strain>
    </source>
</reference>
<dbReference type="EMBL" id="JAUFQU010000001">
    <property type="protein sequence ID" value="MDN3707335.1"/>
    <property type="molecule type" value="Genomic_DNA"/>
</dbReference>
<dbReference type="Proteomes" id="UP001242368">
    <property type="component" value="Unassembled WGS sequence"/>
</dbReference>
<protein>
    <submittedName>
        <fullName evidence="1">PRTRC system protein B</fullName>
    </submittedName>
</protein>
<gene>
    <name evidence="1" type="ORF">QW060_09320</name>
</gene>
<name>A0ABT8CVX1_9FLAO</name>
<sequence>MITNGKKTNNMNDITDKFGTLYYPKSALVFYETIGTETDMYVEHFDMDSNGTPVNAHPLTVKEAEILAKALQTDEERSKAFLKPKGILPTNILHINPSEKGAVLWYTKAQQRQLYFVNSLGIPNGMAQVPPMLWIADKGSLSVFALATNRRPTEKTPLHYAPFFNIYEKGNVCMGTVSVDIKNSASVEEFIQAWEDYFFNSYFSHSLSANLTKTNIVSLWKDLIGTDKPFPKEVLKKNNKTLKNLL</sequence>
<dbReference type="Pfam" id="PF14460">
    <property type="entry name" value="Prok-E2_D"/>
    <property type="match status" value="1"/>
</dbReference>
<evidence type="ECO:0000313" key="2">
    <source>
        <dbReference type="Proteomes" id="UP001242368"/>
    </source>
</evidence>
<comment type="caution">
    <text evidence="1">The sequence shown here is derived from an EMBL/GenBank/DDBJ whole genome shotgun (WGS) entry which is preliminary data.</text>
</comment>
<proteinExistence type="predicted"/>
<evidence type="ECO:0000313" key="1">
    <source>
        <dbReference type="EMBL" id="MDN3707335.1"/>
    </source>
</evidence>
<keyword evidence="2" id="KW-1185">Reference proteome</keyword>
<dbReference type="RefSeq" id="WP_290363311.1">
    <property type="nucleotide sequence ID" value="NZ_JAUFQU010000001.1"/>
</dbReference>
<dbReference type="InterPro" id="IPR022280">
    <property type="entry name" value="PRTRC_protein-B"/>
</dbReference>
<organism evidence="1 2">
    <name type="scientific">Paenimyroides ceti</name>
    <dbReference type="NCBI Taxonomy" id="395087"/>
    <lineage>
        <taxon>Bacteria</taxon>
        <taxon>Pseudomonadati</taxon>
        <taxon>Bacteroidota</taxon>
        <taxon>Flavobacteriia</taxon>
        <taxon>Flavobacteriales</taxon>
        <taxon>Flavobacteriaceae</taxon>
        <taxon>Paenimyroides</taxon>
    </lineage>
</organism>
<accession>A0ABT8CVX1</accession>
<dbReference type="InterPro" id="IPR032787">
    <property type="entry name" value="Prok-E2_D"/>
</dbReference>
<dbReference type="NCBIfam" id="TIGR03737">
    <property type="entry name" value="PRTRC_B"/>
    <property type="match status" value="1"/>
</dbReference>